<dbReference type="Gene3D" id="3.30.450.20">
    <property type="entry name" value="PAS domain"/>
    <property type="match status" value="5"/>
</dbReference>
<keyword evidence="6" id="KW-0145">Chemotaxis</keyword>
<feature type="domain" description="CheB-type methylesterase" evidence="12">
    <location>
        <begin position="14"/>
        <end position="195"/>
    </location>
</feature>
<comment type="catalytic activity">
    <reaction evidence="2">
        <text>L-glutamyl-[protein] + S-adenosyl-L-methionine = [protein]-L-glutamate 5-O-methyl ester + S-adenosyl-L-homocysteine</text>
        <dbReference type="Rhea" id="RHEA:24452"/>
        <dbReference type="Rhea" id="RHEA-COMP:10208"/>
        <dbReference type="Rhea" id="RHEA-COMP:10311"/>
        <dbReference type="ChEBI" id="CHEBI:29973"/>
        <dbReference type="ChEBI" id="CHEBI:57856"/>
        <dbReference type="ChEBI" id="CHEBI:59789"/>
        <dbReference type="ChEBI" id="CHEBI:82795"/>
        <dbReference type="EC" id="2.1.1.80"/>
    </reaction>
</comment>
<dbReference type="Pfam" id="PF00512">
    <property type="entry name" value="HisKA"/>
    <property type="match status" value="1"/>
</dbReference>
<dbReference type="InterPro" id="IPR003661">
    <property type="entry name" value="HisK_dim/P_dom"/>
</dbReference>
<evidence type="ECO:0000259" key="11">
    <source>
        <dbReference type="PROSITE" id="PS50113"/>
    </source>
</evidence>
<dbReference type="CDD" id="cd00075">
    <property type="entry name" value="HATPase"/>
    <property type="match status" value="1"/>
</dbReference>
<dbReference type="eggNOG" id="COG5000">
    <property type="taxonomic scope" value="Bacteria"/>
</dbReference>
<dbReference type="PRINTS" id="PR00996">
    <property type="entry name" value="CHERMTFRASE"/>
</dbReference>
<evidence type="ECO:0000313" key="15">
    <source>
        <dbReference type="Proteomes" id="UP000009309"/>
    </source>
</evidence>
<dbReference type="RefSeq" id="WP_009282532.1">
    <property type="nucleotide sequence ID" value="NZ_CAIT01000006.1"/>
</dbReference>
<dbReference type="InterPro" id="IPR022641">
    <property type="entry name" value="CheR_N"/>
</dbReference>
<dbReference type="InterPro" id="IPR000780">
    <property type="entry name" value="CheR_MeTrfase"/>
</dbReference>
<dbReference type="GO" id="GO:0032259">
    <property type="term" value="P:methylation"/>
    <property type="evidence" value="ECO:0007669"/>
    <property type="project" value="UniProtKB-KW"/>
</dbReference>
<dbReference type="Pfam" id="PF01739">
    <property type="entry name" value="CheR"/>
    <property type="match status" value="1"/>
</dbReference>
<dbReference type="InterPro" id="IPR013655">
    <property type="entry name" value="PAS_fold_3"/>
</dbReference>
<evidence type="ECO:0000313" key="14">
    <source>
        <dbReference type="EMBL" id="CCH53952.1"/>
    </source>
</evidence>
<evidence type="ECO:0000259" key="9">
    <source>
        <dbReference type="PROSITE" id="PS50109"/>
    </source>
</evidence>
<evidence type="ECO:0000256" key="4">
    <source>
        <dbReference type="ARBA" id="ARBA00022679"/>
    </source>
</evidence>
<dbReference type="STRING" id="1185876.BN8_03088"/>
<reference evidence="14 15" key="1">
    <citation type="journal article" date="2012" name="J. Bacteriol.">
        <title>Genome Sequence of the Filamentous Bacterium Fibrisoma limi BUZ 3T.</title>
        <authorList>
            <person name="Filippini M."/>
            <person name="Qi W."/>
            <person name="Jaenicke S."/>
            <person name="Goesmann A."/>
            <person name="Smits T.H."/>
            <person name="Bagheri H.C."/>
        </authorList>
    </citation>
    <scope>NUCLEOTIDE SEQUENCE [LARGE SCALE GENOMIC DNA]</scope>
    <source>
        <strain evidence="15">BUZ 3T</strain>
    </source>
</reference>
<keyword evidence="7" id="KW-0175">Coiled coil</keyword>
<feature type="compositionally biased region" description="Low complexity" evidence="8">
    <location>
        <begin position="516"/>
        <end position="528"/>
    </location>
</feature>
<dbReference type="SUPFAM" id="SSF55874">
    <property type="entry name" value="ATPase domain of HSP90 chaperone/DNA topoisomerase II/histidine kinase"/>
    <property type="match status" value="1"/>
</dbReference>
<dbReference type="InterPro" id="IPR035965">
    <property type="entry name" value="PAS-like_dom_sf"/>
</dbReference>
<dbReference type="NCBIfam" id="TIGR00229">
    <property type="entry name" value="sensory_box"/>
    <property type="match status" value="1"/>
</dbReference>
<feature type="domain" description="CheR-type methyltransferase" evidence="13">
    <location>
        <begin position="230"/>
        <end position="482"/>
    </location>
</feature>
<dbReference type="EC" id="3.1.1.61" evidence="14"/>
<feature type="coiled-coil region" evidence="7">
    <location>
        <begin position="674"/>
        <end position="761"/>
    </location>
</feature>
<dbReference type="Pfam" id="PF01339">
    <property type="entry name" value="CheB_methylest"/>
    <property type="match status" value="1"/>
</dbReference>
<keyword evidence="15" id="KW-1185">Reference proteome</keyword>
<accession>I2GJ77</accession>
<keyword evidence="6 14" id="KW-0378">Hydrolase</keyword>
<dbReference type="InterPro" id="IPR013656">
    <property type="entry name" value="PAS_4"/>
</dbReference>
<dbReference type="Gene3D" id="1.10.287.130">
    <property type="match status" value="1"/>
</dbReference>
<dbReference type="InterPro" id="IPR001610">
    <property type="entry name" value="PAC"/>
</dbReference>
<keyword evidence="4 14" id="KW-0808">Transferase</keyword>
<dbReference type="SUPFAM" id="SSF55785">
    <property type="entry name" value="PYP-like sensor domain (PAS domain)"/>
    <property type="match status" value="5"/>
</dbReference>
<dbReference type="SUPFAM" id="SSF47384">
    <property type="entry name" value="Homodimeric domain of signal transducing histidine kinase"/>
    <property type="match status" value="1"/>
</dbReference>
<dbReference type="CDD" id="cd00082">
    <property type="entry name" value="HisKA"/>
    <property type="match status" value="1"/>
</dbReference>
<feature type="region of interest" description="Disordered" evidence="8">
    <location>
        <begin position="516"/>
        <end position="547"/>
    </location>
</feature>
<evidence type="ECO:0000259" key="10">
    <source>
        <dbReference type="PROSITE" id="PS50112"/>
    </source>
</evidence>
<evidence type="ECO:0000256" key="8">
    <source>
        <dbReference type="SAM" id="MobiDB-lite"/>
    </source>
</evidence>
<dbReference type="SMART" id="SM00388">
    <property type="entry name" value="HisKA"/>
    <property type="match status" value="1"/>
</dbReference>
<dbReference type="eggNOG" id="COG2201">
    <property type="taxonomic scope" value="Bacteria"/>
</dbReference>
<dbReference type="Gene3D" id="3.40.50.180">
    <property type="entry name" value="Methylesterase CheB, C-terminal domain"/>
    <property type="match status" value="1"/>
</dbReference>
<keyword evidence="5" id="KW-0949">S-adenosyl-L-methionine</keyword>
<dbReference type="SUPFAM" id="SSF53335">
    <property type="entry name" value="S-adenosyl-L-methionine-dependent methyltransferases"/>
    <property type="match status" value="1"/>
</dbReference>
<dbReference type="eggNOG" id="COG2205">
    <property type="taxonomic scope" value="Bacteria"/>
</dbReference>
<dbReference type="InterPro" id="IPR005467">
    <property type="entry name" value="His_kinase_dom"/>
</dbReference>
<evidence type="ECO:0000256" key="5">
    <source>
        <dbReference type="ARBA" id="ARBA00022691"/>
    </source>
</evidence>
<dbReference type="InterPro" id="IPR050903">
    <property type="entry name" value="Bact_Chemotaxis_MeTrfase"/>
</dbReference>
<feature type="domain" description="PAC" evidence="11">
    <location>
        <begin position="959"/>
        <end position="1011"/>
    </location>
</feature>
<protein>
    <submittedName>
        <fullName evidence="14">Chemotaxis protein methyltransferase CheR</fullName>
        <ecNumber evidence="14">3.1.1.61</ecNumber>
    </submittedName>
</protein>
<dbReference type="FunFam" id="3.30.450.20:FF:000099">
    <property type="entry name" value="Sensory box sensor histidine kinase"/>
    <property type="match status" value="1"/>
</dbReference>
<evidence type="ECO:0000259" key="12">
    <source>
        <dbReference type="PROSITE" id="PS50122"/>
    </source>
</evidence>
<dbReference type="Pfam" id="PF03705">
    <property type="entry name" value="CheR_N"/>
    <property type="match status" value="1"/>
</dbReference>
<evidence type="ECO:0000256" key="6">
    <source>
        <dbReference type="PROSITE-ProRule" id="PRU00050"/>
    </source>
</evidence>
<dbReference type="Pfam" id="PF02518">
    <property type="entry name" value="HATPase_c"/>
    <property type="match status" value="1"/>
</dbReference>
<dbReference type="SMART" id="SM00091">
    <property type="entry name" value="PAS"/>
    <property type="match status" value="4"/>
</dbReference>
<gene>
    <name evidence="14" type="ORF">BN8_03088</name>
</gene>
<dbReference type="PROSITE" id="PS50112">
    <property type="entry name" value="PAS"/>
    <property type="match status" value="1"/>
</dbReference>
<keyword evidence="3 14" id="KW-0489">Methyltransferase</keyword>
<feature type="domain" description="Histidine kinase" evidence="9">
    <location>
        <begin position="1430"/>
        <end position="1649"/>
    </location>
</feature>
<evidence type="ECO:0000256" key="1">
    <source>
        <dbReference type="ARBA" id="ARBA00000085"/>
    </source>
</evidence>
<dbReference type="InterPro" id="IPR003594">
    <property type="entry name" value="HATPase_dom"/>
</dbReference>
<dbReference type="OrthoDB" id="9816309at2"/>
<evidence type="ECO:0000256" key="3">
    <source>
        <dbReference type="ARBA" id="ARBA00022603"/>
    </source>
</evidence>
<dbReference type="SMART" id="SM00138">
    <property type="entry name" value="MeTrc"/>
    <property type="match status" value="1"/>
</dbReference>
<dbReference type="GO" id="GO:0005737">
    <property type="term" value="C:cytoplasm"/>
    <property type="evidence" value="ECO:0007669"/>
    <property type="project" value="InterPro"/>
</dbReference>
<dbReference type="GO" id="GO:0008984">
    <property type="term" value="F:protein-glutamate methylesterase activity"/>
    <property type="evidence" value="ECO:0007669"/>
    <property type="project" value="UniProtKB-EC"/>
</dbReference>
<dbReference type="Pfam" id="PF08447">
    <property type="entry name" value="PAS_3"/>
    <property type="match status" value="1"/>
</dbReference>
<dbReference type="InterPro" id="IPR000014">
    <property type="entry name" value="PAS"/>
</dbReference>
<dbReference type="CDD" id="cd00130">
    <property type="entry name" value="PAS"/>
    <property type="match status" value="2"/>
</dbReference>
<dbReference type="CDD" id="cd16434">
    <property type="entry name" value="CheB-CheR_fusion"/>
    <property type="match status" value="1"/>
</dbReference>
<dbReference type="GO" id="GO:0008983">
    <property type="term" value="F:protein-glutamate O-methyltransferase activity"/>
    <property type="evidence" value="ECO:0007669"/>
    <property type="project" value="UniProtKB-EC"/>
</dbReference>
<dbReference type="Pfam" id="PF08448">
    <property type="entry name" value="PAS_4"/>
    <property type="match status" value="1"/>
</dbReference>
<feature type="active site" evidence="6">
    <location>
        <position position="26"/>
    </location>
</feature>
<dbReference type="InterPro" id="IPR035909">
    <property type="entry name" value="CheB_C"/>
</dbReference>
<dbReference type="PROSITE" id="PS50122">
    <property type="entry name" value="CHEB"/>
    <property type="match status" value="1"/>
</dbReference>
<comment type="catalytic activity">
    <reaction evidence="1">
        <text>ATP + protein L-histidine = ADP + protein N-phospho-L-histidine.</text>
        <dbReference type="EC" id="2.7.13.3"/>
    </reaction>
</comment>
<organism evidence="14 15">
    <name type="scientific">Fibrisoma limi BUZ 3</name>
    <dbReference type="NCBI Taxonomy" id="1185876"/>
    <lineage>
        <taxon>Bacteria</taxon>
        <taxon>Pseudomonadati</taxon>
        <taxon>Bacteroidota</taxon>
        <taxon>Cytophagia</taxon>
        <taxon>Cytophagales</taxon>
        <taxon>Spirosomataceae</taxon>
        <taxon>Fibrisoma</taxon>
    </lineage>
</organism>
<feature type="active site" evidence="6">
    <location>
        <position position="53"/>
    </location>
</feature>
<evidence type="ECO:0000256" key="2">
    <source>
        <dbReference type="ARBA" id="ARBA00001541"/>
    </source>
</evidence>
<sequence length="1654" mass="185983">MAQDPSSADNQPSGVNAVPVVAIGASAGGIEAVSDLLRNLSPTTGLAYVYIQHLDPDYDSQLASILGRATTMPVLRAEEHLRIEPNHVYVIPPNQDMEIIDGVLTLSPRRNKSFLHMPIDQFFISLAERQKDGSIAVVLSGTATDGTLGLRAIKVAGGVTFAQDESAQFQSMPKSAIAEGVVDMILSPAEIAKELERLSRHPQIFQQRVPPETDLGIDSSMPDKIEQEDIASVGPTTSDEDIKAIIQILRRAIGVDFNHYKITTVRRRIIRRMLLFKLESLKDYAQYLKQHVDEIRLLYNDLLINVTTFFRDDDLMDYLGKVLFPRLIKEKAPRESIRIWVPACSTGQEAYSLAMLLLEVLGEQGTNRTIQIFATDLSEGAIAKARQGSYTRGEVMDVSPRRLQRFFTKVDDHYRINRNVRDLCVFAPHNLLKDPPFSRLDLVSCRNLLIYLDNVFQQKAIATFHYGLNPSGYLVLGKSETVGASGTLFVQLEKNYKIYTRRNDVASRAVFEMSPRSSIDGTSDSSQSEVIPAEGLRKPAQPAGSVPTGDLEQIVDGILLQQYVPASVVVNQDLDILQFRGSTSLFLEPAPGRASLNLLKMARPSLVFELRNSVFKARKSGQPVQKTGLEVKIKDKTHYVAIEAVPLNTQTEDQLFLILFEEITPSVPSAMDLSDSRNRRIKQLEEELAILREDMRSIIEEQEASNEELQSANEEIISSNEELQSINEELETSKEEIESTNEELLTINQELQVRNDQLAEANDFSEAIFGTIREATLVLDEDLRIKSANKAFYRLFKVNEDETEGRLIYELGGRQWDILQLRELLKKVVENDAQFQSFELTYSFPEIGDKTLSLNARRVVRQQAAILLAIDDVTEQRQARRLLEEREAWFRNITDNAPTLIWVADTNGRYTYVNKAWLGYTGRSLDDVLQQGWEQGLHPDDQDGYTTIREARFHDRQASQANYRLRQHDGAYRWMLENAQPTFNTDGSFMGFIGTAVDIHLQKELNSELEQRVQQRTAELQESNDLLQSVFDITPVAISFLKPVRLDNGQLDDFDIVLASGVTGQYANQTDITGKRYAELFPDARETGLFRRFGDVLETGTLADFEVHTTQENQDRWCHYAAVKLGDGLVVISQDITNSKRAEQEIMKNFTLMQHAEELARMGSWDYDRATGNFTWSEGMYRLFDMPPGTEVVPETYLEYVIPDDEPVAHRIIDFIKEGEGTLNDVLRIKGAEHIKTFRIKANIAGNGRARVLGIDVDITDMQQAEDKIRQVAEHLQAVLNNSPASIAFTKAVFDDQGQVIDFRLLVCNQKFADMVGLPIADLIGKPISELTDALWETDTFNNLLTVLTTEQPMYLERYNQGTHEGRWTGISISKEDTGIVLSGLDITSLKQAEQQQEQLMSQLKDSNVLVQEMDAIRQQIRQRGEFLRQTSHDLRGSFGVISGAAMLLNLMNSDEERNQMLSMLQRNVRQVTQMLSHLLDYSRLEAGLEEVHITSFDAAQLLRELSESLRPIANEKQLTLTIDGPDELRVESDEVKVQRIAQNLLLNAINHTSAGEVSLFWQTGEQQGSWSFIIQDTGPGLPAAVIEQLTDQQATPLQEATTGARDKSGEGIGLFIVKQLSRLLGARITIQSEEETGTRFQIDIPGPSVGSLS</sequence>
<evidence type="ECO:0000256" key="7">
    <source>
        <dbReference type="SAM" id="Coils"/>
    </source>
</evidence>
<dbReference type="GO" id="GO:0000155">
    <property type="term" value="F:phosphorelay sensor kinase activity"/>
    <property type="evidence" value="ECO:0007669"/>
    <property type="project" value="InterPro"/>
</dbReference>
<dbReference type="InterPro" id="IPR029063">
    <property type="entry name" value="SAM-dependent_MTases_sf"/>
</dbReference>
<dbReference type="SMART" id="SM00086">
    <property type="entry name" value="PAC"/>
    <property type="match status" value="1"/>
</dbReference>
<dbReference type="eggNOG" id="COG1352">
    <property type="taxonomic scope" value="Bacteria"/>
</dbReference>
<dbReference type="SUPFAM" id="SSF47757">
    <property type="entry name" value="Chemotaxis receptor methyltransferase CheR, N-terminal domain"/>
    <property type="match status" value="1"/>
</dbReference>
<dbReference type="GO" id="GO:0000156">
    <property type="term" value="F:phosphorelay response regulator activity"/>
    <property type="evidence" value="ECO:0007669"/>
    <property type="project" value="InterPro"/>
</dbReference>
<comment type="caution">
    <text evidence="14">The sequence shown here is derived from an EMBL/GenBank/DDBJ whole genome shotgun (WGS) entry which is preliminary data.</text>
</comment>
<dbReference type="InterPro" id="IPR036097">
    <property type="entry name" value="HisK_dim/P_sf"/>
</dbReference>
<proteinExistence type="predicted"/>
<dbReference type="InterPro" id="IPR000700">
    <property type="entry name" value="PAS-assoc_C"/>
</dbReference>
<feature type="domain" description="PAS" evidence="10">
    <location>
        <begin position="886"/>
        <end position="943"/>
    </location>
</feature>
<dbReference type="Proteomes" id="UP000009309">
    <property type="component" value="Unassembled WGS sequence"/>
</dbReference>
<feature type="active site" evidence="6">
    <location>
        <position position="145"/>
    </location>
</feature>
<dbReference type="InterPro" id="IPR000673">
    <property type="entry name" value="Sig_transdc_resp-reg_Me-estase"/>
</dbReference>
<dbReference type="InterPro" id="IPR022642">
    <property type="entry name" value="CheR_C"/>
</dbReference>
<evidence type="ECO:0000259" key="13">
    <source>
        <dbReference type="PROSITE" id="PS50123"/>
    </source>
</evidence>
<dbReference type="PROSITE" id="PS50109">
    <property type="entry name" value="HIS_KIN"/>
    <property type="match status" value="1"/>
</dbReference>
<dbReference type="PROSITE" id="PS50123">
    <property type="entry name" value="CHER"/>
    <property type="match status" value="1"/>
</dbReference>
<dbReference type="PANTHER" id="PTHR24422:SF27">
    <property type="entry name" value="PROTEIN-GLUTAMATE O-METHYLTRANSFERASE"/>
    <property type="match status" value="1"/>
</dbReference>
<dbReference type="SUPFAM" id="SSF52738">
    <property type="entry name" value="Methylesterase CheB, C-terminal domain"/>
    <property type="match status" value="1"/>
</dbReference>
<dbReference type="EMBL" id="CAIT01000006">
    <property type="protein sequence ID" value="CCH53952.1"/>
    <property type="molecule type" value="Genomic_DNA"/>
</dbReference>
<dbReference type="InterPro" id="IPR036890">
    <property type="entry name" value="HATPase_C_sf"/>
</dbReference>
<dbReference type="Gene3D" id="1.10.155.10">
    <property type="entry name" value="Chemotaxis receptor methyltransferase CheR, N-terminal domain"/>
    <property type="match status" value="1"/>
</dbReference>
<dbReference type="PROSITE" id="PS50113">
    <property type="entry name" value="PAC"/>
    <property type="match status" value="1"/>
</dbReference>
<dbReference type="PANTHER" id="PTHR24422">
    <property type="entry name" value="CHEMOTAXIS PROTEIN METHYLTRANSFERASE"/>
    <property type="match status" value="1"/>
</dbReference>
<name>I2GJ77_9BACT</name>
<dbReference type="InterPro" id="IPR036804">
    <property type="entry name" value="CheR_N_sf"/>
</dbReference>
<dbReference type="SMART" id="SM00387">
    <property type="entry name" value="HATPase_c"/>
    <property type="match status" value="1"/>
</dbReference>
<dbReference type="Gene3D" id="3.40.50.150">
    <property type="entry name" value="Vaccinia Virus protein VP39"/>
    <property type="match status" value="1"/>
</dbReference>
<dbReference type="GO" id="GO:0006935">
    <property type="term" value="P:chemotaxis"/>
    <property type="evidence" value="ECO:0007669"/>
    <property type="project" value="UniProtKB-UniRule"/>
</dbReference>
<dbReference type="Pfam" id="PF13426">
    <property type="entry name" value="PAS_9"/>
    <property type="match status" value="1"/>
</dbReference>
<dbReference type="Gene3D" id="3.30.565.10">
    <property type="entry name" value="Histidine kinase-like ATPase, C-terminal domain"/>
    <property type="match status" value="1"/>
</dbReference>